<dbReference type="GO" id="GO:0016787">
    <property type="term" value="F:hydrolase activity"/>
    <property type="evidence" value="ECO:0007669"/>
    <property type="project" value="UniProtKB-ARBA"/>
</dbReference>
<gene>
    <name evidence="1" type="ORF">SAMN04488112_10395</name>
</gene>
<reference evidence="1 2" key="1">
    <citation type="submission" date="2016-10" db="EMBL/GenBank/DDBJ databases">
        <authorList>
            <person name="de Groot N.N."/>
        </authorList>
    </citation>
    <scope>NUCLEOTIDE SEQUENCE [LARGE SCALE GENOMIC DNA]</scope>
    <source>
        <strain evidence="1 2">DSM 45514</strain>
    </source>
</reference>
<dbReference type="Gene3D" id="3.40.720.10">
    <property type="entry name" value="Alkaline Phosphatase, subunit A"/>
    <property type="match status" value="1"/>
</dbReference>
<dbReference type="Pfam" id="PF01663">
    <property type="entry name" value="Phosphodiest"/>
    <property type="match status" value="1"/>
</dbReference>
<dbReference type="AlphaFoldDB" id="A0A1G6IY32"/>
<protein>
    <submittedName>
        <fullName evidence="1">Predicted pyrophosphatase or phosphodiesterase, AlkP superfamily</fullName>
    </submittedName>
</protein>
<dbReference type="PANTHER" id="PTHR10151">
    <property type="entry name" value="ECTONUCLEOTIDE PYROPHOSPHATASE/PHOSPHODIESTERASE"/>
    <property type="match status" value="1"/>
</dbReference>
<dbReference type="PANTHER" id="PTHR10151:SF120">
    <property type="entry name" value="BIS(5'-ADENOSYL)-TRIPHOSPHATASE"/>
    <property type="match status" value="1"/>
</dbReference>
<evidence type="ECO:0000313" key="1">
    <source>
        <dbReference type="EMBL" id="SDC11293.1"/>
    </source>
</evidence>
<organism evidence="1 2">
    <name type="scientific">Melghirimyces thermohalophilus</name>
    <dbReference type="NCBI Taxonomy" id="1236220"/>
    <lineage>
        <taxon>Bacteria</taxon>
        <taxon>Bacillati</taxon>
        <taxon>Bacillota</taxon>
        <taxon>Bacilli</taxon>
        <taxon>Bacillales</taxon>
        <taxon>Thermoactinomycetaceae</taxon>
        <taxon>Melghirimyces</taxon>
    </lineage>
</organism>
<keyword evidence="2" id="KW-1185">Reference proteome</keyword>
<dbReference type="SUPFAM" id="SSF53649">
    <property type="entry name" value="Alkaline phosphatase-like"/>
    <property type="match status" value="1"/>
</dbReference>
<dbReference type="InterPro" id="IPR017850">
    <property type="entry name" value="Alkaline_phosphatase_core_sf"/>
</dbReference>
<dbReference type="InterPro" id="IPR002591">
    <property type="entry name" value="Phosphodiest/P_Trfase"/>
</dbReference>
<dbReference type="RefSeq" id="WP_245662064.1">
    <property type="nucleotide sequence ID" value="NZ_FMZA01000003.1"/>
</dbReference>
<dbReference type="Proteomes" id="UP000199387">
    <property type="component" value="Unassembled WGS sequence"/>
</dbReference>
<dbReference type="STRING" id="1236220.SAMN04488112_10395"/>
<accession>A0A1G6IY32</accession>
<evidence type="ECO:0000313" key="2">
    <source>
        <dbReference type="Proteomes" id="UP000199387"/>
    </source>
</evidence>
<proteinExistence type="predicted"/>
<dbReference type="EMBL" id="FMZA01000003">
    <property type="protein sequence ID" value="SDC11293.1"/>
    <property type="molecule type" value="Genomic_DNA"/>
</dbReference>
<name>A0A1G6IY32_9BACL</name>
<sequence length="530" mass="59513">MWWIGIAFVIIIIIFLLTQKPKPKSKEKDLSRVSSQTGRRKVIWLMVDSLMAPAVDLGVKNGELPAISFLIQHGHYQKGLVSSFPTMSVTADTSFLTGAYPDQHGVPGLIWFDEQQKRLVNYGTGLGEMIQDGWNQVAEDAIINLNQKHLNPQVQTVYEELEKQGIKTGSVNGMIYRGTRDHELTFPVWMSVPSSIPRRLSVKGPDFLSLGALTNPLQEKISLPDGPLSEFGLKDAYSIDTVKFLIKENRLPNFLFVYLPDPDKPIHGKGPGPQERQELQKVDREIAQLLDAFGSWDEALRQAIWAVCGDGGQTAIHPADQQPVVRLDQLLQNYKTLQPGRQPDENTDVVLAVNERSAYVYALKEEVQLEELADRLKEDDRIDILAWVDDDGWVRIVNSVKQKQMRFRPGGEWTDPYSQTWELEEEPAALDLNLDQKRKQITYGEYPDGLVRLHAALHSHAGRYLLVTARPGYELADTASPTHKGGAGHGSLHRIDSTAPLIIAGTDQLPSRWRIVDLKDYILTLLTPSP</sequence>